<evidence type="ECO:0000313" key="1">
    <source>
        <dbReference type="EMBL" id="PWG77929.1"/>
    </source>
</evidence>
<dbReference type="Proteomes" id="UP000245647">
    <property type="component" value="Unassembled WGS sequence"/>
</dbReference>
<protein>
    <submittedName>
        <fullName evidence="1">Uncharacterized protein</fullName>
    </submittedName>
</protein>
<dbReference type="Pfam" id="PF12784">
    <property type="entry name" value="PDDEXK_2"/>
    <property type="match status" value="1"/>
</dbReference>
<reference evidence="1 2" key="1">
    <citation type="submission" date="2018-04" db="EMBL/GenBank/DDBJ databases">
        <title>Pedobacter chongqingensis sp. nov., isolated from a rottenly hemp rope.</title>
        <authorList>
            <person name="Cai Y."/>
        </authorList>
    </citation>
    <scope>NUCLEOTIDE SEQUENCE [LARGE SCALE GENOMIC DNA]</scope>
    <source>
        <strain evidence="1 2">FJ4-8</strain>
    </source>
</reference>
<gene>
    <name evidence="1" type="ORF">DDR33_24940</name>
</gene>
<sequence length="99" mass="11823">MKLGFTFIQLSTCVKKEAELEKDFGWWLYLLKNLSRFNRIPAVLNHSVFESLFHIAEYSKLPKEKKKLYDANLKARWDNKNAIYFSTVAKKATQWWLSF</sequence>
<dbReference type="AlphaFoldDB" id="A0A2U2P9X0"/>
<dbReference type="EMBL" id="QEAS01000056">
    <property type="protein sequence ID" value="PWG77929.1"/>
    <property type="molecule type" value="Genomic_DNA"/>
</dbReference>
<proteinExistence type="predicted"/>
<accession>A0A2U2P9X0</accession>
<keyword evidence="2" id="KW-1185">Reference proteome</keyword>
<evidence type="ECO:0000313" key="2">
    <source>
        <dbReference type="Proteomes" id="UP000245647"/>
    </source>
</evidence>
<organism evidence="1 2">
    <name type="scientific">Pararcticibacter amylolyticus</name>
    <dbReference type="NCBI Taxonomy" id="2173175"/>
    <lineage>
        <taxon>Bacteria</taxon>
        <taxon>Pseudomonadati</taxon>
        <taxon>Bacteroidota</taxon>
        <taxon>Sphingobacteriia</taxon>
        <taxon>Sphingobacteriales</taxon>
        <taxon>Sphingobacteriaceae</taxon>
        <taxon>Pararcticibacter</taxon>
    </lineage>
</organism>
<dbReference type="RefSeq" id="WP_109418496.1">
    <property type="nucleotide sequence ID" value="NZ_QEAS01000056.1"/>
</dbReference>
<comment type="caution">
    <text evidence="1">The sequence shown here is derived from an EMBL/GenBank/DDBJ whole genome shotgun (WGS) entry which is preliminary data.</text>
</comment>
<name>A0A2U2P9X0_9SPHI</name>